<protein>
    <recommendedName>
        <fullName evidence="6">Glycogen synthase</fullName>
        <ecNumber evidence="6">2.4.1.21</ecNumber>
    </recommendedName>
    <alternativeName>
        <fullName evidence="6">Starch [bacterial glycogen] synthase</fullName>
    </alternativeName>
</protein>
<dbReference type="EMBL" id="JBBYHY010000009">
    <property type="protein sequence ID" value="MEL3955143.1"/>
    <property type="molecule type" value="Genomic_DNA"/>
</dbReference>
<dbReference type="EC" id="2.4.1.21" evidence="6"/>
<dbReference type="CDD" id="cd03791">
    <property type="entry name" value="GT5_Glycogen_synthase_DULL1-like"/>
    <property type="match status" value="1"/>
</dbReference>
<evidence type="ECO:0000313" key="8">
    <source>
        <dbReference type="EMBL" id="MEL3955143.1"/>
    </source>
</evidence>
<dbReference type="SUPFAM" id="SSF53756">
    <property type="entry name" value="UDP-Glycosyltransferase/glycogen phosphorylase"/>
    <property type="match status" value="1"/>
</dbReference>
<organism evidence="8 9">
    <name type="scientific">Stenotrophomonas bentonitica</name>
    <dbReference type="NCBI Taxonomy" id="1450134"/>
    <lineage>
        <taxon>Bacteria</taxon>
        <taxon>Pseudomonadati</taxon>
        <taxon>Pseudomonadota</taxon>
        <taxon>Gammaproteobacteria</taxon>
        <taxon>Lysobacterales</taxon>
        <taxon>Lysobacteraceae</taxon>
        <taxon>Stenotrophomonas</taxon>
    </lineage>
</organism>
<dbReference type="NCBIfam" id="NF001899">
    <property type="entry name" value="PRK00654.1-2"/>
    <property type="match status" value="1"/>
</dbReference>
<comment type="caution">
    <text evidence="8">The sequence shown here is derived from an EMBL/GenBank/DDBJ whole genome shotgun (WGS) entry which is preliminary data.</text>
</comment>
<comment type="catalytic activity">
    <reaction evidence="1 6">
        <text>[(1-&gt;4)-alpha-D-glucosyl](n) + ADP-alpha-D-glucose = [(1-&gt;4)-alpha-D-glucosyl](n+1) + ADP + H(+)</text>
        <dbReference type="Rhea" id="RHEA:18189"/>
        <dbReference type="Rhea" id="RHEA-COMP:9584"/>
        <dbReference type="Rhea" id="RHEA-COMP:9587"/>
        <dbReference type="ChEBI" id="CHEBI:15378"/>
        <dbReference type="ChEBI" id="CHEBI:15444"/>
        <dbReference type="ChEBI" id="CHEBI:57498"/>
        <dbReference type="ChEBI" id="CHEBI:456216"/>
        <dbReference type="EC" id="2.4.1.21"/>
    </reaction>
</comment>
<dbReference type="NCBIfam" id="NF001901">
    <property type="entry name" value="PRK00654.1-5"/>
    <property type="match status" value="1"/>
</dbReference>
<accession>A0ABU9JRL7</accession>
<dbReference type="GO" id="GO:0009011">
    <property type="term" value="F:alpha-1,4-glucan glucosyltransferase (ADP-glucose donor) activity"/>
    <property type="evidence" value="ECO:0007669"/>
    <property type="project" value="UniProtKB-EC"/>
</dbReference>
<dbReference type="NCBIfam" id="TIGR02095">
    <property type="entry name" value="glgA"/>
    <property type="match status" value="1"/>
</dbReference>
<dbReference type="Pfam" id="PF08323">
    <property type="entry name" value="Glyco_transf_5"/>
    <property type="match status" value="1"/>
</dbReference>
<feature type="binding site" evidence="6">
    <location>
        <position position="63"/>
    </location>
    <ligand>
        <name>ADP-alpha-D-glucose</name>
        <dbReference type="ChEBI" id="CHEBI:57498"/>
    </ligand>
</feature>
<dbReference type="HAMAP" id="MF_00484">
    <property type="entry name" value="Glycogen_synth"/>
    <property type="match status" value="1"/>
</dbReference>
<dbReference type="PANTHER" id="PTHR45825">
    <property type="entry name" value="GRANULE-BOUND STARCH SYNTHASE 1, CHLOROPLASTIC/AMYLOPLASTIC"/>
    <property type="match status" value="1"/>
</dbReference>
<keyword evidence="3 6" id="KW-0328">Glycosyltransferase</keyword>
<feature type="domain" description="Starch synthase catalytic" evidence="7">
    <location>
        <begin position="50"/>
        <end position="282"/>
    </location>
</feature>
<comment type="similarity">
    <text evidence="2 6">Belongs to the glycosyltransferase 1 family. Bacterial/plant glycogen synthase subfamily.</text>
</comment>
<evidence type="ECO:0000256" key="3">
    <source>
        <dbReference type="ARBA" id="ARBA00022676"/>
    </source>
</evidence>
<reference evidence="8 9" key="1">
    <citation type="submission" date="2024-04" db="EMBL/GenBank/DDBJ databases">
        <title>Bacterial endophytes with biocontrol capabilities against important plant pathogens.</title>
        <authorList>
            <person name="Alayande K.A."/>
        </authorList>
    </citation>
    <scope>NUCLEOTIDE SEQUENCE [LARGE SCALE GENOMIC DNA]</scope>
    <source>
        <strain evidence="8 9">KV22</strain>
    </source>
</reference>
<dbReference type="Proteomes" id="UP001455088">
    <property type="component" value="Unassembled WGS sequence"/>
</dbReference>
<keyword evidence="5 6" id="KW-0320">Glycogen biosynthesis</keyword>
<evidence type="ECO:0000256" key="5">
    <source>
        <dbReference type="ARBA" id="ARBA00023056"/>
    </source>
</evidence>
<dbReference type="RefSeq" id="WP_102789298.1">
    <property type="nucleotide sequence ID" value="NZ_JBBYHY010000009.1"/>
</dbReference>
<comment type="pathway">
    <text evidence="6">Glycan biosynthesis; glycogen biosynthesis.</text>
</comment>
<comment type="function">
    <text evidence="6">Synthesizes alpha-1,4-glucan chains using ADP-glucose.</text>
</comment>
<evidence type="ECO:0000256" key="6">
    <source>
        <dbReference type="HAMAP-Rule" id="MF_00484"/>
    </source>
</evidence>
<gene>
    <name evidence="6 8" type="primary">glgA</name>
    <name evidence="8" type="ORF">AAE039_16420</name>
</gene>
<sequence length="519" mass="56111">MSARNRTREVSAAKAEALVKTDALRARRRRITQTVVPGDHIERASGRDHRVLFVVSEMADYIKAGGLGDVAASLPRALRDRADMRVLIPGYREVLDRTGPIQVIGQTPAHAALPACVIAHTVLDDGLPVYVLICPELYERDGSPYVDAAGEPWADNAVRFATLSRAAAVIAAGEAGMDWTPGLLHLNDWPCALAAAYVRWSGSKASCLLTIHNLAYQGLFPASLAADLGIAEAQREALDFHGQLSFLRGGIVHADQVNTVSISYAAQITAPAEGCGLDRLLSRRAALGHLSGIVNGIDSSWDPRTDHHLPVHFSVQSCEGRDHNARHVRRAFGLPESRGPLFAVVSRLVHQKGLDLTCDVAPQIVAAGGQLVIIGGGEPQIEAQVRELARRYPGSVSAYIGFDETLARRMFAGADFLLMPSRFEPCGLSQMYAQRFGCLPIAHATGGLIDTVDDGVTGFLFNGAEADALRRCVQRAFRTFRQSGLMAAMRRAAMLRPSGWDIAGTHYLDLYQRTTEARA</sequence>
<evidence type="ECO:0000256" key="2">
    <source>
        <dbReference type="ARBA" id="ARBA00010281"/>
    </source>
</evidence>
<dbReference type="InterPro" id="IPR013534">
    <property type="entry name" value="Starch_synth_cat_dom"/>
</dbReference>
<dbReference type="Pfam" id="PF13692">
    <property type="entry name" value="Glyco_trans_1_4"/>
    <property type="match status" value="1"/>
</dbReference>
<keyword evidence="9" id="KW-1185">Reference proteome</keyword>
<dbReference type="InterPro" id="IPR011835">
    <property type="entry name" value="GS/SS"/>
</dbReference>
<proteinExistence type="inferred from homology"/>
<dbReference type="PANTHER" id="PTHR45825:SF8">
    <property type="entry name" value="GLYCOGEN SYNTHASE"/>
    <property type="match status" value="1"/>
</dbReference>
<keyword evidence="4 6" id="KW-0808">Transferase</keyword>
<name>A0ABU9JRL7_9GAMM</name>
<evidence type="ECO:0000256" key="1">
    <source>
        <dbReference type="ARBA" id="ARBA00001478"/>
    </source>
</evidence>
<evidence type="ECO:0000313" key="9">
    <source>
        <dbReference type="Proteomes" id="UP001455088"/>
    </source>
</evidence>
<evidence type="ECO:0000256" key="4">
    <source>
        <dbReference type="ARBA" id="ARBA00022679"/>
    </source>
</evidence>
<dbReference type="Gene3D" id="3.40.50.2000">
    <property type="entry name" value="Glycogen Phosphorylase B"/>
    <property type="match status" value="2"/>
</dbReference>
<evidence type="ECO:0000259" key="7">
    <source>
        <dbReference type="Pfam" id="PF08323"/>
    </source>
</evidence>